<accession>A0A7S4CFU3</accession>
<name>A0A7S4CFU3_9EUGL</name>
<dbReference type="EMBL" id="HBJA01022298">
    <property type="protein sequence ID" value="CAE0796009.1"/>
    <property type="molecule type" value="Transcribed_RNA"/>
</dbReference>
<protein>
    <submittedName>
        <fullName evidence="1">Uncharacterized protein</fullName>
    </submittedName>
</protein>
<reference evidence="1" key="1">
    <citation type="submission" date="2021-01" db="EMBL/GenBank/DDBJ databases">
        <authorList>
            <person name="Corre E."/>
            <person name="Pelletier E."/>
            <person name="Niang G."/>
            <person name="Scheremetjew M."/>
            <person name="Finn R."/>
            <person name="Kale V."/>
            <person name="Holt S."/>
            <person name="Cochrane G."/>
            <person name="Meng A."/>
            <person name="Brown T."/>
            <person name="Cohen L."/>
        </authorList>
    </citation>
    <scope>NUCLEOTIDE SEQUENCE</scope>
    <source>
        <strain evidence="1">CCMP1594</strain>
    </source>
</reference>
<sequence length="241" mass="25951">MSDALFVMIAGNEVPLTYYDMDPQTLRQIKKYPPFAEWVGSFKKTKEFSINSVDIQTVEWIGKRIDGLTAAVELQSCTGEKMVQTMATNSGATVAVVLPVIQTEEGHFLFNEIQSLANVGATCYTALEGTVTASKEVTLKDAAVLEGMGLTPGPGDITPLSPKAYHSSTEGSTEMVKFYVWHIPRIPPASGLASGLSHANGKLIVAKKSAVMDPPSKKAMPLPIIDANTVLALNLYQKMQS</sequence>
<evidence type="ECO:0000313" key="1">
    <source>
        <dbReference type="EMBL" id="CAE0796009.1"/>
    </source>
</evidence>
<dbReference type="AlphaFoldDB" id="A0A7S4CFU3"/>
<gene>
    <name evidence="1" type="ORF">EGYM00163_LOCUS7128</name>
</gene>
<proteinExistence type="predicted"/>
<organism evidence="1">
    <name type="scientific">Eutreptiella gymnastica</name>
    <dbReference type="NCBI Taxonomy" id="73025"/>
    <lineage>
        <taxon>Eukaryota</taxon>
        <taxon>Discoba</taxon>
        <taxon>Euglenozoa</taxon>
        <taxon>Euglenida</taxon>
        <taxon>Spirocuta</taxon>
        <taxon>Euglenophyceae</taxon>
        <taxon>Eutreptiales</taxon>
        <taxon>Eutreptiaceae</taxon>
        <taxon>Eutreptiella</taxon>
    </lineage>
</organism>